<comment type="similarity">
    <text evidence="2">Belongs to the major facilitator superfamily. Sodium/anion cotransporter family.</text>
</comment>
<organism evidence="14 15">
    <name type="scientific">Aromia moschata</name>
    <dbReference type="NCBI Taxonomy" id="1265417"/>
    <lineage>
        <taxon>Eukaryota</taxon>
        <taxon>Metazoa</taxon>
        <taxon>Ecdysozoa</taxon>
        <taxon>Arthropoda</taxon>
        <taxon>Hexapoda</taxon>
        <taxon>Insecta</taxon>
        <taxon>Pterygota</taxon>
        <taxon>Neoptera</taxon>
        <taxon>Endopterygota</taxon>
        <taxon>Coleoptera</taxon>
        <taxon>Polyphaga</taxon>
        <taxon>Cucujiformia</taxon>
        <taxon>Chrysomeloidea</taxon>
        <taxon>Cerambycidae</taxon>
        <taxon>Cerambycinae</taxon>
        <taxon>Callichromatini</taxon>
        <taxon>Aromia</taxon>
    </lineage>
</organism>
<evidence type="ECO:0000256" key="2">
    <source>
        <dbReference type="ARBA" id="ARBA00008586"/>
    </source>
</evidence>
<evidence type="ECO:0000256" key="7">
    <source>
        <dbReference type="ARBA" id="ARBA00023053"/>
    </source>
</evidence>
<evidence type="ECO:0000256" key="5">
    <source>
        <dbReference type="ARBA" id="ARBA00022847"/>
    </source>
</evidence>
<accession>A0AAV8Y4M1</accession>
<dbReference type="PANTHER" id="PTHR11662:SF280">
    <property type="entry name" value="FI21844P1-RELATED"/>
    <property type="match status" value="1"/>
</dbReference>
<dbReference type="AlphaFoldDB" id="A0AAV8Y4M1"/>
<keyword evidence="5" id="KW-0769">Symport</keyword>
<keyword evidence="3" id="KW-0813">Transport</keyword>
<feature type="transmembrane region" description="Helical" evidence="12">
    <location>
        <begin position="599"/>
        <end position="621"/>
    </location>
</feature>
<feature type="transmembrane region" description="Helical" evidence="12">
    <location>
        <begin position="297"/>
        <end position="318"/>
    </location>
</feature>
<keyword evidence="6 12" id="KW-1133">Transmembrane helix</keyword>
<evidence type="ECO:0000256" key="11">
    <source>
        <dbReference type="ARBA" id="ARBA00068450"/>
    </source>
</evidence>
<evidence type="ECO:0000256" key="10">
    <source>
        <dbReference type="ARBA" id="ARBA00054632"/>
    </source>
</evidence>
<dbReference type="PANTHER" id="PTHR11662">
    <property type="entry name" value="SOLUTE CARRIER FAMILY 17"/>
    <property type="match status" value="1"/>
</dbReference>
<feature type="transmembrane region" description="Helical" evidence="12">
    <location>
        <begin position="250"/>
        <end position="271"/>
    </location>
</feature>
<reference evidence="14" key="1">
    <citation type="journal article" date="2023" name="Insect Mol. Biol.">
        <title>Genome sequencing provides insights into the evolution of gene families encoding plant cell wall-degrading enzymes in longhorned beetles.</title>
        <authorList>
            <person name="Shin N.R."/>
            <person name="Okamura Y."/>
            <person name="Kirsch R."/>
            <person name="Pauchet Y."/>
        </authorList>
    </citation>
    <scope>NUCLEOTIDE SEQUENCE</scope>
    <source>
        <strain evidence="14">AMC_N1</strain>
    </source>
</reference>
<dbReference type="PROSITE" id="PS50850">
    <property type="entry name" value="MFS"/>
    <property type="match status" value="1"/>
</dbReference>
<evidence type="ECO:0000256" key="8">
    <source>
        <dbReference type="ARBA" id="ARBA00023136"/>
    </source>
</evidence>
<feature type="transmembrane region" description="Helical" evidence="12">
    <location>
        <begin position="72"/>
        <end position="92"/>
    </location>
</feature>
<feature type="transmembrane region" description="Helical" evidence="12">
    <location>
        <begin position="512"/>
        <end position="530"/>
    </location>
</feature>
<dbReference type="InterPro" id="IPR036259">
    <property type="entry name" value="MFS_trans_sf"/>
</dbReference>
<dbReference type="FunFam" id="1.20.1250.20:FF:000144">
    <property type="entry name" value="Picot, isoform B"/>
    <property type="match status" value="1"/>
</dbReference>
<dbReference type="EMBL" id="JAPWTK010000189">
    <property type="protein sequence ID" value="KAJ8946322.1"/>
    <property type="molecule type" value="Genomic_DNA"/>
</dbReference>
<feature type="transmembrane region" description="Helical" evidence="12">
    <location>
        <begin position="568"/>
        <end position="587"/>
    </location>
</feature>
<dbReference type="Gene3D" id="1.20.1250.20">
    <property type="entry name" value="MFS general substrate transporter like domains"/>
    <property type="match status" value="2"/>
</dbReference>
<gene>
    <name evidence="14" type="ORF">NQ318_004211</name>
</gene>
<evidence type="ECO:0000256" key="12">
    <source>
        <dbReference type="SAM" id="Phobius"/>
    </source>
</evidence>
<evidence type="ECO:0000256" key="3">
    <source>
        <dbReference type="ARBA" id="ARBA00022448"/>
    </source>
</evidence>
<feature type="transmembrane region" description="Helical" evidence="12">
    <location>
        <begin position="636"/>
        <end position="658"/>
    </location>
</feature>
<dbReference type="InterPro" id="IPR050382">
    <property type="entry name" value="MFS_Na/Anion_cotransporter"/>
</dbReference>
<dbReference type="InterPro" id="IPR020846">
    <property type="entry name" value="MFS_dom"/>
</dbReference>
<feature type="transmembrane region" description="Helical" evidence="12">
    <location>
        <begin position="330"/>
        <end position="351"/>
    </location>
</feature>
<evidence type="ECO:0000313" key="15">
    <source>
        <dbReference type="Proteomes" id="UP001162162"/>
    </source>
</evidence>
<dbReference type="GO" id="GO:0015293">
    <property type="term" value="F:symporter activity"/>
    <property type="evidence" value="ECO:0007669"/>
    <property type="project" value="UniProtKB-KW"/>
</dbReference>
<feature type="transmembrane region" description="Helical" evidence="12">
    <location>
        <begin position="542"/>
        <end position="562"/>
    </location>
</feature>
<feature type="transmembrane region" description="Helical" evidence="12">
    <location>
        <begin position="195"/>
        <end position="214"/>
    </location>
</feature>
<evidence type="ECO:0000256" key="9">
    <source>
        <dbReference type="ARBA" id="ARBA00023201"/>
    </source>
</evidence>
<feature type="transmembrane region" description="Helical" evidence="12">
    <location>
        <begin position="363"/>
        <end position="385"/>
    </location>
</feature>
<keyword evidence="7" id="KW-0915">Sodium</keyword>
<keyword evidence="9" id="KW-0739">Sodium transport</keyword>
<dbReference type="FunFam" id="1.20.1250.20:FF:000003">
    <property type="entry name" value="Solute carrier family 17 member 3"/>
    <property type="match status" value="1"/>
</dbReference>
<dbReference type="Proteomes" id="UP001162162">
    <property type="component" value="Unassembled WGS sequence"/>
</dbReference>
<keyword evidence="4 12" id="KW-0812">Transmembrane</keyword>
<feature type="transmembrane region" description="Helical" evidence="12">
    <location>
        <begin position="99"/>
        <end position="118"/>
    </location>
</feature>
<evidence type="ECO:0000256" key="6">
    <source>
        <dbReference type="ARBA" id="ARBA00022989"/>
    </source>
</evidence>
<proteinExistence type="inferred from homology"/>
<keyword evidence="15" id="KW-1185">Reference proteome</keyword>
<evidence type="ECO:0000256" key="4">
    <source>
        <dbReference type="ARBA" id="ARBA00022692"/>
    </source>
</evidence>
<comment type="caution">
    <text evidence="14">The sequence shown here is derived from an EMBL/GenBank/DDBJ whole genome shotgun (WGS) entry which is preliminary data.</text>
</comment>
<feature type="domain" description="Major facilitator superfamily (MFS) profile" evidence="13">
    <location>
        <begin position="24"/>
        <end position="565"/>
    </location>
</feature>
<dbReference type="GO" id="GO:0016020">
    <property type="term" value="C:membrane"/>
    <property type="evidence" value="ECO:0007669"/>
    <property type="project" value="UniProtKB-SubCell"/>
</dbReference>
<comment type="function">
    <text evidence="10">May be an inorganic phosphate cotransporter.</text>
</comment>
<dbReference type="GO" id="GO:0006820">
    <property type="term" value="P:monoatomic anion transport"/>
    <property type="evidence" value="ECO:0007669"/>
    <property type="project" value="TreeGrafter"/>
</dbReference>
<name>A0AAV8Y4M1_9CUCU</name>
<evidence type="ECO:0000313" key="14">
    <source>
        <dbReference type="EMBL" id="KAJ8946322.1"/>
    </source>
</evidence>
<evidence type="ECO:0000259" key="13">
    <source>
        <dbReference type="PROSITE" id="PS50850"/>
    </source>
</evidence>
<comment type="subcellular location">
    <subcellularLocation>
        <location evidence="1">Membrane</location>
        <topology evidence="1">Multi-pass membrane protein</topology>
    </subcellularLocation>
</comment>
<sequence length="683" mass="74212">MTDTPDIDFPAFPKPDKFFGVRHIQYILLFMGITINFGIRAVLNVAVIAMISDDPPDESVPTYPEWTKKKNIMLSSFLWGYVCFQIVAGQIAKNYGPKYFLTCAILTGSLFTILVPPIGAKFGYVGVIVCRVIEGMSQGFLFPSVHNLISSWTPISTRTKVGGLVYAGGPIGNVLGMTITGGISASKAGWPVSFYFYGGLGIAWTIAFFLLGANNPASHGKVTREEREYIEAGIIAGDKKGSIKTPWKEIFTSLPFLSILVAHCGMNWGYWTLLTEIPSYLEQILGFKIASNSLLSALPYVVQYLLTFVMSYSANLLIERKTVSVGTCRKIFNSIEVIIFMLVVAVALNAGTLNGYNVNHIDISPVHAGTLMGITNTLSCIYSMLTPMAVDGIKSISGYEETDKPLWNIVFSVASAMYAAAGIFYAVFASGEVQPWDHIGVEEINEPKEGTRIFVQVPCYGVEHTQYIPLSLAVMVGMRTRTVLTVAVVAMVSEDPSSDSIPNSFLSVLPYFVQWLMSLVMSTISEMIVVRHIVSVGASRKIFNSIGTLIPAASLFALSVVGSTQKDLTIVFLVIAVGVNASTMKGFMVNHIDIAPTHAGTLMGLTNTGANIFSILVPLAVDAVKFISGYETNKALWNVVFILAGSIYVITGLTYAVFASGEVQPWDNLKSNEQPQKKGEKKT</sequence>
<protein>
    <recommendedName>
        <fullName evidence="11">Putative inorganic phosphate cotransporter</fullName>
    </recommendedName>
</protein>
<dbReference type="SUPFAM" id="SSF103473">
    <property type="entry name" value="MFS general substrate transporter"/>
    <property type="match status" value="2"/>
</dbReference>
<feature type="transmembrane region" description="Helical" evidence="12">
    <location>
        <begin position="163"/>
        <end position="183"/>
    </location>
</feature>
<evidence type="ECO:0000256" key="1">
    <source>
        <dbReference type="ARBA" id="ARBA00004141"/>
    </source>
</evidence>
<dbReference type="Pfam" id="PF07690">
    <property type="entry name" value="MFS_1"/>
    <property type="match status" value="1"/>
</dbReference>
<dbReference type="InterPro" id="IPR011701">
    <property type="entry name" value="MFS"/>
</dbReference>
<feature type="transmembrane region" description="Helical" evidence="12">
    <location>
        <begin position="406"/>
        <end position="428"/>
    </location>
</feature>
<dbReference type="GO" id="GO:0006814">
    <property type="term" value="P:sodium ion transport"/>
    <property type="evidence" value="ECO:0007669"/>
    <property type="project" value="UniProtKB-KW"/>
</dbReference>
<keyword evidence="9" id="KW-0406">Ion transport</keyword>
<keyword evidence="8 12" id="KW-0472">Membrane</keyword>
<feature type="transmembrane region" description="Helical" evidence="12">
    <location>
        <begin position="26"/>
        <end position="52"/>
    </location>
</feature>